<dbReference type="CDD" id="cd01392">
    <property type="entry name" value="HTH_LacI"/>
    <property type="match status" value="1"/>
</dbReference>
<dbReference type="GO" id="GO:0003700">
    <property type="term" value="F:DNA-binding transcription factor activity"/>
    <property type="evidence" value="ECO:0007669"/>
    <property type="project" value="TreeGrafter"/>
</dbReference>
<dbReference type="PROSITE" id="PS50932">
    <property type="entry name" value="HTH_LACI_2"/>
    <property type="match status" value="1"/>
</dbReference>
<evidence type="ECO:0000256" key="3">
    <source>
        <dbReference type="ARBA" id="ARBA00023163"/>
    </source>
</evidence>
<keyword evidence="3" id="KW-0804">Transcription</keyword>
<evidence type="ECO:0000313" key="6">
    <source>
        <dbReference type="Proteomes" id="UP000272400"/>
    </source>
</evidence>
<dbReference type="InterPro" id="IPR010982">
    <property type="entry name" value="Lambda_DNA-bd_dom_sf"/>
</dbReference>
<dbReference type="Proteomes" id="UP000272400">
    <property type="component" value="Unassembled WGS sequence"/>
</dbReference>
<organism evidence="5 6">
    <name type="scientific">Actinocorallia herbida</name>
    <dbReference type="NCBI Taxonomy" id="58109"/>
    <lineage>
        <taxon>Bacteria</taxon>
        <taxon>Bacillati</taxon>
        <taxon>Actinomycetota</taxon>
        <taxon>Actinomycetes</taxon>
        <taxon>Streptosporangiales</taxon>
        <taxon>Thermomonosporaceae</taxon>
        <taxon>Actinocorallia</taxon>
    </lineage>
</organism>
<dbReference type="Gene3D" id="3.40.50.2300">
    <property type="match status" value="1"/>
</dbReference>
<proteinExistence type="predicted"/>
<dbReference type="AlphaFoldDB" id="A0A3N1D1C2"/>
<dbReference type="InterPro" id="IPR046335">
    <property type="entry name" value="LacI/GalR-like_sensor"/>
</dbReference>
<dbReference type="SMART" id="SM00354">
    <property type="entry name" value="HTH_LACI"/>
    <property type="match status" value="1"/>
</dbReference>
<feature type="domain" description="HTH lacI-type" evidence="4">
    <location>
        <begin position="8"/>
        <end position="64"/>
    </location>
</feature>
<evidence type="ECO:0000313" key="5">
    <source>
        <dbReference type="EMBL" id="ROO87335.1"/>
    </source>
</evidence>
<keyword evidence="2" id="KW-0238">DNA-binding</keyword>
<evidence type="ECO:0000256" key="1">
    <source>
        <dbReference type="ARBA" id="ARBA00023015"/>
    </source>
</evidence>
<dbReference type="OrthoDB" id="3288692at2"/>
<dbReference type="Pfam" id="PF13377">
    <property type="entry name" value="Peripla_BP_3"/>
    <property type="match status" value="1"/>
</dbReference>
<reference evidence="5 6" key="1">
    <citation type="submission" date="2018-11" db="EMBL/GenBank/DDBJ databases">
        <title>Sequencing the genomes of 1000 actinobacteria strains.</title>
        <authorList>
            <person name="Klenk H.-P."/>
        </authorList>
    </citation>
    <scope>NUCLEOTIDE SEQUENCE [LARGE SCALE GENOMIC DNA]</scope>
    <source>
        <strain evidence="5 6">DSM 44254</strain>
    </source>
</reference>
<dbReference type="EMBL" id="RJKE01000001">
    <property type="protein sequence ID" value="ROO87335.1"/>
    <property type="molecule type" value="Genomic_DNA"/>
</dbReference>
<dbReference type="PANTHER" id="PTHR30146:SF153">
    <property type="entry name" value="LACTOSE OPERON REPRESSOR"/>
    <property type="match status" value="1"/>
</dbReference>
<comment type="caution">
    <text evidence="5">The sequence shown here is derived from an EMBL/GenBank/DDBJ whole genome shotgun (WGS) entry which is preliminary data.</text>
</comment>
<gene>
    <name evidence="5" type="ORF">EDD29_4934</name>
</gene>
<accession>A0A3N1D1C2</accession>
<dbReference type="InterPro" id="IPR028082">
    <property type="entry name" value="Peripla_BP_I"/>
</dbReference>
<dbReference type="Pfam" id="PF00356">
    <property type="entry name" value="LacI"/>
    <property type="match status" value="1"/>
</dbReference>
<dbReference type="GO" id="GO:0000976">
    <property type="term" value="F:transcription cis-regulatory region binding"/>
    <property type="evidence" value="ECO:0007669"/>
    <property type="project" value="TreeGrafter"/>
</dbReference>
<dbReference type="SUPFAM" id="SSF53822">
    <property type="entry name" value="Periplasmic binding protein-like I"/>
    <property type="match status" value="1"/>
</dbReference>
<dbReference type="Gene3D" id="1.10.260.40">
    <property type="entry name" value="lambda repressor-like DNA-binding domains"/>
    <property type="match status" value="1"/>
</dbReference>
<sequence>MTRPAKRPTSSDVARAAGVSQTTVSFVLNNRPGQTIPEETRRRVLEAARQLDYRPHASARALAAGRSDIVLLAVPDLPIGQGISSFIEGLASALAEHNLNLVTHLAGAHGRSLPDVCAAVSASAVVGFGAFDADTVQALHRAGADVVLPTLPDRDAPMMEPVGRLQAEHLIAHGHRRLGYALPAHPGLFPMAEERLQGAVAACADAGAEPPLALTVSLDLDSGAQAVGRWRENGVTAVCAFNDETAMAVLAGMRAHGLAAPGDMAVIGADDIAAARLTAPPLTSVSFDLRQVVERRAAAVVAALAGERRADPGSDIDPRIVLREST</sequence>
<dbReference type="PANTHER" id="PTHR30146">
    <property type="entry name" value="LACI-RELATED TRANSCRIPTIONAL REPRESSOR"/>
    <property type="match status" value="1"/>
</dbReference>
<protein>
    <submittedName>
        <fullName evidence="5">LacI family transcriptional regulator</fullName>
    </submittedName>
</protein>
<evidence type="ECO:0000256" key="2">
    <source>
        <dbReference type="ARBA" id="ARBA00023125"/>
    </source>
</evidence>
<dbReference type="SUPFAM" id="SSF47413">
    <property type="entry name" value="lambda repressor-like DNA-binding domains"/>
    <property type="match status" value="1"/>
</dbReference>
<dbReference type="InterPro" id="IPR000843">
    <property type="entry name" value="HTH_LacI"/>
</dbReference>
<keyword evidence="1" id="KW-0805">Transcription regulation</keyword>
<name>A0A3N1D1C2_9ACTN</name>
<keyword evidence="6" id="KW-1185">Reference proteome</keyword>
<dbReference type="RefSeq" id="WP_123666630.1">
    <property type="nucleotide sequence ID" value="NZ_RJKE01000001.1"/>
</dbReference>
<evidence type="ECO:0000259" key="4">
    <source>
        <dbReference type="PROSITE" id="PS50932"/>
    </source>
</evidence>